<evidence type="ECO:0000256" key="2">
    <source>
        <dbReference type="ARBA" id="ARBA00022670"/>
    </source>
</evidence>
<dbReference type="Proteomes" id="UP000763557">
    <property type="component" value="Unassembled WGS sequence"/>
</dbReference>
<dbReference type="PRINTS" id="PR00723">
    <property type="entry name" value="SUBTILISIN"/>
</dbReference>
<feature type="domain" description="Peptidase S8/S53" evidence="8">
    <location>
        <begin position="190"/>
        <end position="450"/>
    </location>
</feature>
<dbReference type="InterPro" id="IPR023828">
    <property type="entry name" value="Peptidase_S8_Ser-AS"/>
</dbReference>
<evidence type="ECO:0000256" key="6">
    <source>
        <dbReference type="SAM" id="MobiDB-lite"/>
    </source>
</evidence>
<dbReference type="InterPro" id="IPR036852">
    <property type="entry name" value="Peptidase_S8/S53_dom_sf"/>
</dbReference>
<organism evidence="9 10">
    <name type="scientific">Kibdelosporangium persicum</name>
    <dbReference type="NCBI Taxonomy" id="2698649"/>
    <lineage>
        <taxon>Bacteria</taxon>
        <taxon>Bacillati</taxon>
        <taxon>Actinomycetota</taxon>
        <taxon>Actinomycetes</taxon>
        <taxon>Pseudonocardiales</taxon>
        <taxon>Pseudonocardiaceae</taxon>
        <taxon>Kibdelosporangium</taxon>
    </lineage>
</organism>
<keyword evidence="2 5" id="KW-0645">Protease</keyword>
<accession>A0ABX2F0C4</accession>
<dbReference type="PROSITE" id="PS00137">
    <property type="entry name" value="SUBTILASE_HIS"/>
    <property type="match status" value="1"/>
</dbReference>
<feature type="active site" description="Charge relay system" evidence="5">
    <location>
        <position position="229"/>
    </location>
</feature>
<keyword evidence="4 5" id="KW-0720">Serine protease</keyword>
<feature type="compositionally biased region" description="Basic and acidic residues" evidence="6">
    <location>
        <begin position="1029"/>
        <end position="1042"/>
    </location>
</feature>
<evidence type="ECO:0000313" key="9">
    <source>
        <dbReference type="EMBL" id="NRN64707.1"/>
    </source>
</evidence>
<dbReference type="RefSeq" id="WP_173127293.1">
    <property type="nucleotide sequence ID" value="NZ_JAAATY010000004.1"/>
</dbReference>
<dbReference type="PANTHER" id="PTHR43399:SF4">
    <property type="entry name" value="CELL WALL-ASSOCIATED PROTEASE"/>
    <property type="match status" value="1"/>
</dbReference>
<evidence type="ECO:0000256" key="7">
    <source>
        <dbReference type="SAM" id="SignalP"/>
    </source>
</evidence>
<dbReference type="InterPro" id="IPR022398">
    <property type="entry name" value="Peptidase_S8_His-AS"/>
</dbReference>
<dbReference type="GO" id="GO:0006508">
    <property type="term" value="P:proteolysis"/>
    <property type="evidence" value="ECO:0007669"/>
    <property type="project" value="UniProtKB-KW"/>
</dbReference>
<evidence type="ECO:0000256" key="4">
    <source>
        <dbReference type="ARBA" id="ARBA00022825"/>
    </source>
</evidence>
<sequence>MGRKQCAVLTAALIGAGLVVTPAGAVELKPMNAEQGLGTVTLITGDQVRIRGERVAGVRMAKGREHVRYWRYQLNGHDYVVPDDAMRQVSANKLDKRLFDITGLVRQGYDDAHEPNVPTIVTAGATRRGTPSHQAVDIPKAEAVKHWLSDQAKAADARKVWLNGKVHATLDQSVKQVGAPQAWEKGLRADGVKVAVLDTGYDPGHPDLKSKVDAMRNFTDEGDGDTVGHGTHVAGTIAGTGAASNGKYAGVAPGARLLIGKVLGEYGGREDWIINGMQWAVDNGAKVVNMSLGGGVTDGTDLMSQMVNQLSESTGALFVIAAGNSGVPESVGSPGAADRALTVANVTKSDTLSVTSSQGPRAGDYGLKPEIAAPGTDIVAARAAGTLAPVSINEHYAKISGTSMAAPHVAGAAAILAGQHPQWTGEQLKNALISSAKRLPGINTFAQGAGRLDIARGVAQQVRAEGVIAFGNLWGKQDAVRKITYVNDGPDPVRLALTLDVQQKHGGPTNLFSTDKTVTVPAKSSASVTVTAHAGDQPAGEFHGVLRAQAGDVVLTTPLTANLKGSKNTLTVKVPSREGDPYRALVIVQNEETGVADGYVTESGEATFEVPVGKYRALGQILDPSFATTMFALPVQVSGNTELTVDSKQAKKVTVGIDDPDARVQSGGGIGILSDVDELGPRLGAAVLAGGPATNLYTLGGHRMRGLSLNSSSYWTHPWAVITADGPGGFEFRNVYAPLDVDFGKLTARVVDVGPADTESIEKAGDVTGAIAMIRPQDWSSPGYPPEEQLRSGIELLKAKGARAVISYFHPALHDQTPPALSTLLTYDQTDLIGVQELLKQRQVELTLTVRPDSPVAYFLADAVRGVVPTGHDFQFRTDSLGRIDRQFNNTLPKGTYRYQVAVLTAGGLIANAEVETKWPQRRTDYVSAGAELLLYSAAGFWEKGDFGAEVSLPVRLKPGERRATKVFAAPFGPELTQPPVSRQDGKPVPAAYRLGDRITLAIPMFADSDPGNAGEFDETNVGSTVLVKDGKPIGRRDDRPGLGEFPVPAGPGRFQLTADATRPQSETQAPPLSTKTRAEWTFKAPAGSDQRTALPLLDVRFDLPLDEQNTAAAGKPLSGKVTAAHQPGARPSWIVELSVEISFDEGKTWQRAKVRGDRVELPAGQAGFASLKATARDSAGNSVTETVIRAYAIQ</sequence>
<feature type="signal peptide" evidence="7">
    <location>
        <begin position="1"/>
        <end position="25"/>
    </location>
</feature>
<reference evidence="9 10" key="1">
    <citation type="submission" date="2020-01" db="EMBL/GenBank/DDBJ databases">
        <title>Kibdelosporangium persica a novel Actinomycetes from a hot desert in Iran.</title>
        <authorList>
            <person name="Safaei N."/>
            <person name="Zaburannyi N."/>
            <person name="Mueller R."/>
            <person name="Wink J."/>
        </authorList>
    </citation>
    <scope>NUCLEOTIDE SEQUENCE [LARGE SCALE GENOMIC DNA]</scope>
    <source>
        <strain evidence="9 10">4NS15</strain>
    </source>
</reference>
<dbReference type="InterPro" id="IPR000209">
    <property type="entry name" value="Peptidase_S8/S53_dom"/>
</dbReference>
<comment type="caution">
    <text evidence="9">The sequence shown here is derived from an EMBL/GenBank/DDBJ whole genome shotgun (WGS) entry which is preliminary data.</text>
</comment>
<dbReference type="GO" id="GO:0008233">
    <property type="term" value="F:peptidase activity"/>
    <property type="evidence" value="ECO:0007669"/>
    <property type="project" value="UniProtKB-KW"/>
</dbReference>
<dbReference type="Gene3D" id="3.40.50.200">
    <property type="entry name" value="Peptidase S8/S53 domain"/>
    <property type="match status" value="1"/>
</dbReference>
<proteinExistence type="inferred from homology"/>
<feature type="chain" id="PRO_5046994064" evidence="7">
    <location>
        <begin position="26"/>
        <end position="1195"/>
    </location>
</feature>
<comment type="similarity">
    <text evidence="1 5">Belongs to the peptidase S8 family.</text>
</comment>
<dbReference type="PROSITE" id="PS00138">
    <property type="entry name" value="SUBTILASE_SER"/>
    <property type="match status" value="1"/>
</dbReference>
<keyword evidence="10" id="KW-1185">Reference proteome</keyword>
<evidence type="ECO:0000259" key="8">
    <source>
        <dbReference type="Pfam" id="PF00082"/>
    </source>
</evidence>
<dbReference type="SUPFAM" id="SSF52743">
    <property type="entry name" value="Subtilisin-like"/>
    <property type="match status" value="1"/>
</dbReference>
<protein>
    <submittedName>
        <fullName evidence="9">Subtilisin family serine protease</fullName>
    </submittedName>
</protein>
<dbReference type="PROSITE" id="PS51892">
    <property type="entry name" value="SUBTILASE"/>
    <property type="match status" value="1"/>
</dbReference>
<feature type="active site" description="Charge relay system" evidence="5">
    <location>
        <position position="403"/>
    </location>
</feature>
<feature type="active site" description="Charge relay system" evidence="5">
    <location>
        <position position="198"/>
    </location>
</feature>
<dbReference type="Pfam" id="PF00082">
    <property type="entry name" value="Peptidase_S8"/>
    <property type="match status" value="1"/>
</dbReference>
<evidence type="ECO:0000256" key="1">
    <source>
        <dbReference type="ARBA" id="ARBA00011073"/>
    </source>
</evidence>
<keyword evidence="7" id="KW-0732">Signal</keyword>
<evidence type="ECO:0000256" key="5">
    <source>
        <dbReference type="PROSITE-ProRule" id="PRU01240"/>
    </source>
</evidence>
<dbReference type="InterPro" id="IPR051048">
    <property type="entry name" value="Peptidase_S8/S53_subtilisin"/>
</dbReference>
<dbReference type="InterPro" id="IPR015500">
    <property type="entry name" value="Peptidase_S8_subtilisin-rel"/>
</dbReference>
<name>A0ABX2F0C4_9PSEU</name>
<evidence type="ECO:0000256" key="3">
    <source>
        <dbReference type="ARBA" id="ARBA00022801"/>
    </source>
</evidence>
<dbReference type="EMBL" id="JAAATY010000004">
    <property type="protein sequence ID" value="NRN64707.1"/>
    <property type="molecule type" value="Genomic_DNA"/>
</dbReference>
<feature type="region of interest" description="Disordered" evidence="6">
    <location>
        <begin position="1029"/>
        <end position="1052"/>
    </location>
</feature>
<dbReference type="PANTHER" id="PTHR43399">
    <property type="entry name" value="SUBTILISIN-RELATED"/>
    <property type="match status" value="1"/>
</dbReference>
<evidence type="ECO:0000313" key="10">
    <source>
        <dbReference type="Proteomes" id="UP000763557"/>
    </source>
</evidence>
<gene>
    <name evidence="9" type="ORF">GC106_19130</name>
</gene>
<keyword evidence="3 5" id="KW-0378">Hydrolase</keyword>